<dbReference type="PANTHER" id="PTHR13774">
    <property type="entry name" value="PHENAZINE BIOSYNTHESIS PROTEIN"/>
    <property type="match status" value="1"/>
</dbReference>
<reference evidence="4" key="1">
    <citation type="submission" date="2015-09" db="EMBL/GenBank/DDBJ databases">
        <authorList>
            <consortium name="Pathogen Informatics"/>
        </authorList>
    </citation>
    <scope>NUCLEOTIDE SEQUENCE [LARGE SCALE GENOMIC DNA]</scope>
    <source>
        <strain evidence="4">Lake Konstanz</strain>
    </source>
</reference>
<evidence type="ECO:0000313" key="3">
    <source>
        <dbReference type="EMBL" id="CUG49508.1"/>
    </source>
</evidence>
<dbReference type="EMBL" id="CYKH01000841">
    <property type="protein sequence ID" value="CUG49508.1"/>
    <property type="molecule type" value="Genomic_DNA"/>
</dbReference>
<gene>
    <name evidence="3" type="ORF">BSAL_80185</name>
</gene>
<organism evidence="3 4">
    <name type="scientific">Bodo saltans</name>
    <name type="common">Flagellated protozoan</name>
    <dbReference type="NCBI Taxonomy" id="75058"/>
    <lineage>
        <taxon>Eukaryota</taxon>
        <taxon>Discoba</taxon>
        <taxon>Euglenozoa</taxon>
        <taxon>Kinetoplastea</taxon>
        <taxon>Metakinetoplastina</taxon>
        <taxon>Eubodonida</taxon>
        <taxon>Bodonidae</taxon>
        <taxon>Bodo</taxon>
    </lineage>
</organism>
<dbReference type="InterPro" id="IPR003719">
    <property type="entry name" value="Phenazine_PhzF-like"/>
</dbReference>
<comment type="similarity">
    <text evidence="1">Belongs to the PhzF family.</text>
</comment>
<accession>A0A0S4J2T6</accession>
<dbReference type="SUPFAM" id="SSF54506">
    <property type="entry name" value="Diaminopimelate epimerase-like"/>
    <property type="match status" value="1"/>
</dbReference>
<keyword evidence="2" id="KW-0413">Isomerase</keyword>
<dbReference type="AlphaFoldDB" id="A0A0S4J2T6"/>
<dbReference type="Proteomes" id="UP000051952">
    <property type="component" value="Unassembled WGS sequence"/>
</dbReference>
<dbReference type="OMA" id="MDFPAKQ"/>
<keyword evidence="4" id="KW-1185">Reference proteome</keyword>
<evidence type="ECO:0000313" key="4">
    <source>
        <dbReference type="Proteomes" id="UP000051952"/>
    </source>
</evidence>
<dbReference type="Pfam" id="PF02567">
    <property type="entry name" value="PhzC-PhzF"/>
    <property type="match status" value="1"/>
</dbReference>
<dbReference type="GO" id="GO:0005737">
    <property type="term" value="C:cytoplasm"/>
    <property type="evidence" value="ECO:0007669"/>
    <property type="project" value="TreeGrafter"/>
</dbReference>
<dbReference type="OrthoDB" id="75169at2759"/>
<dbReference type="PANTHER" id="PTHR13774:SF17">
    <property type="entry name" value="PHENAZINE BIOSYNTHESIS-LIKE DOMAIN-CONTAINING PROTEIN"/>
    <property type="match status" value="1"/>
</dbReference>
<evidence type="ECO:0000256" key="1">
    <source>
        <dbReference type="ARBA" id="ARBA00008270"/>
    </source>
</evidence>
<dbReference type="Gene3D" id="3.10.310.10">
    <property type="entry name" value="Diaminopimelate Epimerase, Chain A, domain 1"/>
    <property type="match status" value="2"/>
</dbReference>
<sequence>MSETLKYFVVNAFTTRAFSGNPATVVMVPQNFLGDSESDAYVNYFQKLSGEVSNVETAFVLPPDQHKTDYRLRFFTKSKETTFCGHATIAAAHVLSTEFNFPSDHIYFSTKSGVVVVKCANRKQFELDLHPTLPLAVAPFDTPAGIQQVWDALLPALTSGSKAKKELPPIAPPSHPSLPPASIVYHESSMNLILVFDNVASILRVSPDSLELMDAVKKTLGSMNVHKVTITGSPKIIAQQAINSTNKNTPLIANTASVDEEQHWRKYHFVTRLFAPWIGITEDAVSGATHAILAQYWRSIPAGKRLKNKKSLLCFQPSPRGGEILINIHGERVGVAGEAVTICVGCVSSTLSKL</sequence>
<protein>
    <submittedName>
        <fullName evidence="3">Uncharacterized protein</fullName>
    </submittedName>
</protein>
<dbReference type="GO" id="GO:0016853">
    <property type="term" value="F:isomerase activity"/>
    <property type="evidence" value="ECO:0007669"/>
    <property type="project" value="UniProtKB-KW"/>
</dbReference>
<proteinExistence type="inferred from homology"/>
<evidence type="ECO:0000256" key="2">
    <source>
        <dbReference type="ARBA" id="ARBA00023235"/>
    </source>
</evidence>
<name>A0A0S4J2T6_BODSA</name>